<name>A0AC60QKP6_IXOPE</name>
<protein>
    <submittedName>
        <fullName evidence="1">Uncharacterized protein</fullName>
    </submittedName>
</protein>
<keyword evidence="2" id="KW-1185">Reference proteome</keyword>
<sequence length="96" mass="10834">MAQLGQTVWRLPSWAQASLLCVARASDSQISQQRRNHGADRVFYPNLLQNLASCTFAAAIPTTCDKNDLNCEWRPEELRREAKVTSLVSKLQHNAH</sequence>
<proteinExistence type="predicted"/>
<dbReference type="EMBL" id="JABSTQ010007576">
    <property type="protein sequence ID" value="KAG0435510.1"/>
    <property type="molecule type" value="Genomic_DNA"/>
</dbReference>
<gene>
    <name evidence="1" type="ORF">HPB47_018441</name>
</gene>
<accession>A0AC60QKP6</accession>
<comment type="caution">
    <text evidence="1">The sequence shown here is derived from an EMBL/GenBank/DDBJ whole genome shotgun (WGS) entry which is preliminary data.</text>
</comment>
<dbReference type="Proteomes" id="UP000805193">
    <property type="component" value="Unassembled WGS sequence"/>
</dbReference>
<organism evidence="1 2">
    <name type="scientific">Ixodes persulcatus</name>
    <name type="common">Taiga tick</name>
    <dbReference type="NCBI Taxonomy" id="34615"/>
    <lineage>
        <taxon>Eukaryota</taxon>
        <taxon>Metazoa</taxon>
        <taxon>Ecdysozoa</taxon>
        <taxon>Arthropoda</taxon>
        <taxon>Chelicerata</taxon>
        <taxon>Arachnida</taxon>
        <taxon>Acari</taxon>
        <taxon>Parasitiformes</taxon>
        <taxon>Ixodida</taxon>
        <taxon>Ixodoidea</taxon>
        <taxon>Ixodidae</taxon>
        <taxon>Ixodinae</taxon>
        <taxon>Ixodes</taxon>
    </lineage>
</organism>
<evidence type="ECO:0000313" key="1">
    <source>
        <dbReference type="EMBL" id="KAG0435510.1"/>
    </source>
</evidence>
<evidence type="ECO:0000313" key="2">
    <source>
        <dbReference type="Proteomes" id="UP000805193"/>
    </source>
</evidence>
<reference evidence="1 2" key="1">
    <citation type="journal article" date="2020" name="Cell">
        <title>Large-Scale Comparative Analyses of Tick Genomes Elucidate Their Genetic Diversity and Vector Capacities.</title>
        <authorList>
            <consortium name="Tick Genome and Microbiome Consortium (TIGMIC)"/>
            <person name="Jia N."/>
            <person name="Wang J."/>
            <person name="Shi W."/>
            <person name="Du L."/>
            <person name="Sun Y."/>
            <person name="Zhan W."/>
            <person name="Jiang J.F."/>
            <person name="Wang Q."/>
            <person name="Zhang B."/>
            <person name="Ji P."/>
            <person name="Bell-Sakyi L."/>
            <person name="Cui X.M."/>
            <person name="Yuan T.T."/>
            <person name="Jiang B.G."/>
            <person name="Yang W.F."/>
            <person name="Lam T.T."/>
            <person name="Chang Q.C."/>
            <person name="Ding S.J."/>
            <person name="Wang X.J."/>
            <person name="Zhu J.G."/>
            <person name="Ruan X.D."/>
            <person name="Zhao L."/>
            <person name="Wei J.T."/>
            <person name="Ye R.Z."/>
            <person name="Que T.C."/>
            <person name="Du C.H."/>
            <person name="Zhou Y.H."/>
            <person name="Cheng J.X."/>
            <person name="Dai P.F."/>
            <person name="Guo W.B."/>
            <person name="Han X.H."/>
            <person name="Huang E.J."/>
            <person name="Li L.F."/>
            <person name="Wei W."/>
            <person name="Gao Y.C."/>
            <person name="Liu J.Z."/>
            <person name="Shao H.Z."/>
            <person name="Wang X."/>
            <person name="Wang C.C."/>
            <person name="Yang T.C."/>
            <person name="Huo Q.B."/>
            <person name="Li W."/>
            <person name="Chen H.Y."/>
            <person name="Chen S.E."/>
            <person name="Zhou L.G."/>
            <person name="Ni X.B."/>
            <person name="Tian J.H."/>
            <person name="Sheng Y."/>
            <person name="Liu T."/>
            <person name="Pan Y.S."/>
            <person name="Xia L.Y."/>
            <person name="Li J."/>
            <person name="Zhao F."/>
            <person name="Cao W.C."/>
        </authorList>
    </citation>
    <scope>NUCLEOTIDE SEQUENCE [LARGE SCALE GENOMIC DNA]</scope>
    <source>
        <strain evidence="1">Iper-2018</strain>
    </source>
</reference>